<dbReference type="EMBL" id="WJIE01000010">
    <property type="protein sequence ID" value="MRG96214.1"/>
    <property type="molecule type" value="Genomic_DNA"/>
</dbReference>
<dbReference type="AlphaFoldDB" id="A0A6N7Q1T3"/>
<dbReference type="RefSeq" id="WP_153823011.1">
    <property type="nucleotide sequence ID" value="NZ_WJIE01000010.1"/>
</dbReference>
<keyword evidence="2" id="KW-1185">Reference proteome</keyword>
<comment type="caution">
    <text evidence="1">The sequence shown here is derived from an EMBL/GenBank/DDBJ whole genome shotgun (WGS) entry which is preliminary data.</text>
</comment>
<organism evidence="1 2">
    <name type="scientific">Polyangium spumosum</name>
    <dbReference type="NCBI Taxonomy" id="889282"/>
    <lineage>
        <taxon>Bacteria</taxon>
        <taxon>Pseudomonadati</taxon>
        <taxon>Myxococcota</taxon>
        <taxon>Polyangia</taxon>
        <taxon>Polyangiales</taxon>
        <taxon>Polyangiaceae</taxon>
        <taxon>Polyangium</taxon>
    </lineage>
</organism>
<reference evidence="1 2" key="1">
    <citation type="submission" date="2019-10" db="EMBL/GenBank/DDBJ databases">
        <title>A soil myxobacterium in the family Polyangiaceae.</title>
        <authorList>
            <person name="Li Y."/>
            <person name="Wang J."/>
        </authorList>
    </citation>
    <scope>NUCLEOTIDE SEQUENCE [LARGE SCALE GENOMIC DNA]</scope>
    <source>
        <strain evidence="1 2">DSM 14734</strain>
    </source>
</reference>
<sequence length="210" mass="22365">MKASAAIMKWALGLFVMGFVGLGGDASAEPGQPPRACQGAQERAAFEEGRGPGRAMARGAAGEARCAHLEQVAERILRRARRNRPPRRMGRGRGAACKHAGSVSGVIEELHGIWARCGASCCREGEIIAEITGQLYCDLSIDLGGVDAGEYLPRPAQAFCGASFQACCDARFSEFTRNYTSDEGQSCKAYTEGAFSSAWAEARGEQCSYD</sequence>
<dbReference type="Proteomes" id="UP000440224">
    <property type="component" value="Unassembled WGS sequence"/>
</dbReference>
<evidence type="ECO:0000313" key="1">
    <source>
        <dbReference type="EMBL" id="MRG96214.1"/>
    </source>
</evidence>
<gene>
    <name evidence="1" type="ORF">GF068_30465</name>
</gene>
<proteinExistence type="predicted"/>
<accession>A0A6N7Q1T3</accession>
<evidence type="ECO:0000313" key="2">
    <source>
        <dbReference type="Proteomes" id="UP000440224"/>
    </source>
</evidence>
<protein>
    <submittedName>
        <fullName evidence="1">Uncharacterized protein</fullName>
    </submittedName>
</protein>
<name>A0A6N7Q1T3_9BACT</name>